<dbReference type="InterPro" id="IPR052056">
    <property type="entry name" value="Mono-ARTD/PARP"/>
</dbReference>
<comment type="subcellular location">
    <subcellularLocation>
        <location evidence="1">Nucleus</location>
    </subcellularLocation>
</comment>
<dbReference type="InterPro" id="IPR004170">
    <property type="entry name" value="WWE_dom"/>
</dbReference>
<dbReference type="EMBL" id="AFYH01160891">
    <property type="status" value="NOT_ANNOTATED_CDS"/>
    <property type="molecule type" value="Genomic_DNA"/>
</dbReference>
<keyword evidence="2 7" id="KW-0328">Glycosyltransferase</keyword>
<evidence type="ECO:0000256" key="2">
    <source>
        <dbReference type="ARBA" id="ARBA00022676"/>
    </source>
</evidence>
<dbReference type="PROSITE" id="PS51059">
    <property type="entry name" value="PARP_CATALYTIC"/>
    <property type="match status" value="1"/>
</dbReference>
<dbReference type="InterPro" id="IPR043472">
    <property type="entry name" value="Macro_dom-like"/>
</dbReference>
<dbReference type="GO" id="GO:0003950">
    <property type="term" value="F:NAD+ poly-ADP-ribosyltransferase activity"/>
    <property type="evidence" value="ECO:0007669"/>
    <property type="project" value="UniProtKB-UniRule"/>
</dbReference>
<dbReference type="InterPro" id="IPR002589">
    <property type="entry name" value="Macro_dom"/>
</dbReference>
<dbReference type="Pfam" id="PF00644">
    <property type="entry name" value="PARP"/>
    <property type="match status" value="1"/>
</dbReference>
<evidence type="ECO:0000256" key="1">
    <source>
        <dbReference type="ARBA" id="ARBA00004123"/>
    </source>
</evidence>
<dbReference type="GO" id="GO:0005737">
    <property type="term" value="C:cytoplasm"/>
    <property type="evidence" value="ECO:0007669"/>
    <property type="project" value="TreeGrafter"/>
</dbReference>
<dbReference type="Pfam" id="PF01661">
    <property type="entry name" value="Macro"/>
    <property type="match status" value="1"/>
</dbReference>
<evidence type="ECO:0000259" key="9">
    <source>
        <dbReference type="PROSITE" id="PS51059"/>
    </source>
</evidence>
<keyword evidence="4 7" id="KW-0520">NAD</keyword>
<evidence type="ECO:0000256" key="6">
    <source>
        <dbReference type="ARBA" id="ARBA00024347"/>
    </source>
</evidence>
<proteinExistence type="inferred from homology"/>
<dbReference type="PROSITE" id="PS50918">
    <property type="entry name" value="WWE"/>
    <property type="match status" value="1"/>
</dbReference>
<evidence type="ECO:0000313" key="11">
    <source>
        <dbReference type="Ensembl" id="ENSLACP00000001137.1"/>
    </source>
</evidence>
<dbReference type="CDD" id="cd01439">
    <property type="entry name" value="TCCD_inducible_PARP_like"/>
    <property type="match status" value="1"/>
</dbReference>
<evidence type="ECO:0000259" key="8">
    <source>
        <dbReference type="PROSITE" id="PS50918"/>
    </source>
</evidence>
<dbReference type="SUPFAM" id="SSF52949">
    <property type="entry name" value="Macro domain-like"/>
    <property type="match status" value="1"/>
</dbReference>
<sequence>MTIGSLNLHIILGDIVTETVDVLVNSTNFFTAPATGVAKAIFSAAGSAVEQEVKREGPVIPQDGIFSTRPGGLRCKLIFHINGHKNIQVIKKVVKNVILECEKQSFTSVAFPAMCTGQGGLEPRDVADAMFDSIALVARDCTTPSLESIRIVTIQKKVFDVFKTVLENRFGMLAPTKTHFEKLKEFKPSGRAPLWGSKQEAVPHGGVQLVFETAPFEQAVFDVIGRNKSTVQEAKTKLKRIFNENFSDRYLENELVATLSPEEVDEVLEVGAAAQVQVVVERWPESGRVKLRGAVRDVQQVYEHMQRLIQQSLEKQLEKKELHYISKVVQWQYEQGDREGFHPFDEKTNYLIEKAYMEKHKDAVVTMSDRRVLYITFETKQATMLEEQNRQLRLKRVEINSDNCLPQEWEDMDDQLIMPVPLLPKSREYQEVEKNFKKTASDSTVVKIERIQNLFLFRSYKVRKNLMSKKNGVAGANEKILFHGTAGDACSSINRHGFNRSFAGQNGVNYGYGVYFALKAKYSANNKYSKPDAAGHRYIYQAKVLAGMFTEGKKGMKVPPARSTKDATDLYDSVVDSISNPEMFVIFHDDQAYPEYLITFK</sequence>
<dbReference type="InParanoid" id="H2ZUR6"/>
<dbReference type="PANTHER" id="PTHR14453">
    <property type="entry name" value="PARP/ZINC FINGER CCCH TYPE DOMAIN CONTAINING PROTEIN"/>
    <property type="match status" value="1"/>
</dbReference>
<dbReference type="GO" id="GO:0070212">
    <property type="term" value="P:protein poly-ADP-ribosylation"/>
    <property type="evidence" value="ECO:0007669"/>
    <property type="project" value="TreeGrafter"/>
</dbReference>
<dbReference type="HOGENOM" id="CLU_012160_1_0_1"/>
<dbReference type="Gene3D" id="3.30.720.50">
    <property type="match status" value="1"/>
</dbReference>
<dbReference type="EMBL" id="AFYH01160889">
    <property type="status" value="NOT_ANNOTATED_CDS"/>
    <property type="molecule type" value="Genomic_DNA"/>
</dbReference>
<dbReference type="AlphaFoldDB" id="H2ZUR6"/>
<evidence type="ECO:0000256" key="7">
    <source>
        <dbReference type="RuleBase" id="RU362114"/>
    </source>
</evidence>
<dbReference type="SUPFAM" id="SSF117839">
    <property type="entry name" value="WWE domain"/>
    <property type="match status" value="1"/>
</dbReference>
<dbReference type="Gene3D" id="3.40.220.10">
    <property type="entry name" value="Leucine Aminopeptidase, subunit E, domain 1"/>
    <property type="match status" value="1"/>
</dbReference>
<evidence type="ECO:0000256" key="5">
    <source>
        <dbReference type="ARBA" id="ARBA00023242"/>
    </source>
</evidence>
<dbReference type="Ensembl" id="ENSLACT00000001148.1">
    <property type="protein sequence ID" value="ENSLACP00000001137.1"/>
    <property type="gene ID" value="ENSLACG00000001018.1"/>
</dbReference>
<comment type="similarity">
    <text evidence="6">Belongs to the ARTD/PARP family.</text>
</comment>
<name>H2ZUR6_LATCH</name>
<dbReference type="SMART" id="SM00506">
    <property type="entry name" value="A1pp"/>
    <property type="match status" value="1"/>
</dbReference>
<dbReference type="eggNOG" id="KOG2633">
    <property type="taxonomic scope" value="Eukaryota"/>
</dbReference>
<dbReference type="SUPFAM" id="SSF56399">
    <property type="entry name" value="ADP-ribosylation"/>
    <property type="match status" value="1"/>
</dbReference>
<dbReference type="GO" id="GO:0010629">
    <property type="term" value="P:negative regulation of gene expression"/>
    <property type="evidence" value="ECO:0007669"/>
    <property type="project" value="TreeGrafter"/>
</dbReference>
<dbReference type="STRING" id="7897.ENSLACP00000001137"/>
<reference evidence="11" key="3">
    <citation type="submission" date="2025-09" db="UniProtKB">
        <authorList>
            <consortium name="Ensembl"/>
        </authorList>
    </citation>
    <scope>IDENTIFICATION</scope>
</reference>
<dbReference type="InterPro" id="IPR054596">
    <property type="entry name" value="PARP14_WWE"/>
</dbReference>
<reference evidence="11" key="2">
    <citation type="submission" date="2025-08" db="UniProtKB">
        <authorList>
            <consortium name="Ensembl"/>
        </authorList>
    </citation>
    <scope>IDENTIFICATION</scope>
</reference>
<dbReference type="GeneTree" id="ENSGT00940000154311"/>
<dbReference type="OMA" id="NDDEGCQ"/>
<dbReference type="FunFam" id="3.90.228.10:FF:000008">
    <property type="entry name" value="Poly [ADP-ribose] polymerase"/>
    <property type="match status" value="1"/>
</dbReference>
<keyword evidence="12" id="KW-1185">Reference proteome</keyword>
<dbReference type="EMBL" id="AFYH01160888">
    <property type="status" value="NOT_ANNOTATED_CDS"/>
    <property type="molecule type" value="Genomic_DNA"/>
</dbReference>
<dbReference type="GO" id="GO:0003714">
    <property type="term" value="F:transcription corepressor activity"/>
    <property type="evidence" value="ECO:0007669"/>
    <property type="project" value="TreeGrafter"/>
</dbReference>
<dbReference type="GO" id="GO:1990404">
    <property type="term" value="F:NAD+-protein mono-ADP-ribosyltransferase activity"/>
    <property type="evidence" value="ECO:0007669"/>
    <property type="project" value="TreeGrafter"/>
</dbReference>
<evidence type="ECO:0000256" key="4">
    <source>
        <dbReference type="ARBA" id="ARBA00023027"/>
    </source>
</evidence>
<dbReference type="Pfam" id="PF22005">
    <property type="entry name" value="WWE_1"/>
    <property type="match status" value="1"/>
</dbReference>
<evidence type="ECO:0000256" key="3">
    <source>
        <dbReference type="ARBA" id="ARBA00022679"/>
    </source>
</evidence>
<evidence type="ECO:0000313" key="12">
    <source>
        <dbReference type="Proteomes" id="UP000008672"/>
    </source>
</evidence>
<dbReference type="GO" id="GO:0005634">
    <property type="term" value="C:nucleus"/>
    <property type="evidence" value="ECO:0007669"/>
    <property type="project" value="UniProtKB-SubCell"/>
</dbReference>
<keyword evidence="5" id="KW-0539">Nucleus</keyword>
<organism evidence="11 12">
    <name type="scientific">Latimeria chalumnae</name>
    <name type="common">Coelacanth</name>
    <dbReference type="NCBI Taxonomy" id="7897"/>
    <lineage>
        <taxon>Eukaryota</taxon>
        <taxon>Metazoa</taxon>
        <taxon>Chordata</taxon>
        <taxon>Craniata</taxon>
        <taxon>Vertebrata</taxon>
        <taxon>Euteleostomi</taxon>
        <taxon>Coelacanthiformes</taxon>
        <taxon>Coelacanthidae</taxon>
        <taxon>Latimeria</taxon>
    </lineage>
</organism>
<dbReference type="PANTHER" id="PTHR14453:SF107">
    <property type="entry name" value="POLY [ADP-RIBOSE] POLYMERASE"/>
    <property type="match status" value="1"/>
</dbReference>
<dbReference type="Proteomes" id="UP000008672">
    <property type="component" value="Unassembled WGS sequence"/>
</dbReference>
<dbReference type="PROSITE" id="PS51154">
    <property type="entry name" value="MACRO"/>
    <property type="match status" value="1"/>
</dbReference>
<dbReference type="InterPro" id="IPR012317">
    <property type="entry name" value="Poly(ADP-ribose)pol_cat_dom"/>
</dbReference>
<dbReference type="InterPro" id="IPR037197">
    <property type="entry name" value="WWE_dom_sf"/>
</dbReference>
<dbReference type="EC" id="2.4.2.-" evidence="7"/>
<feature type="domain" description="Macro" evidence="10">
    <location>
        <begin position="1"/>
        <end position="170"/>
    </location>
</feature>
<feature type="domain" description="WWE" evidence="8">
    <location>
        <begin position="317"/>
        <end position="396"/>
    </location>
</feature>
<keyword evidence="3 7" id="KW-0808">Transferase</keyword>
<evidence type="ECO:0000259" key="10">
    <source>
        <dbReference type="PROSITE" id="PS51154"/>
    </source>
</evidence>
<accession>H2ZUR6</accession>
<dbReference type="Gene3D" id="3.90.228.10">
    <property type="match status" value="1"/>
</dbReference>
<feature type="domain" description="PARP catalytic" evidence="9">
    <location>
        <begin position="405"/>
        <end position="601"/>
    </location>
</feature>
<protein>
    <recommendedName>
        <fullName evidence="7">Poly [ADP-ribose] polymerase</fullName>
        <shortName evidence="7">PARP</shortName>
        <ecNumber evidence="7">2.4.2.-</ecNumber>
    </recommendedName>
</protein>
<dbReference type="EMBL" id="AFYH01160890">
    <property type="status" value="NOT_ANNOTATED_CDS"/>
    <property type="molecule type" value="Genomic_DNA"/>
</dbReference>
<reference evidence="12" key="1">
    <citation type="submission" date="2011-08" db="EMBL/GenBank/DDBJ databases">
        <title>The draft genome of Latimeria chalumnae.</title>
        <authorList>
            <person name="Di Palma F."/>
            <person name="Alfoldi J."/>
            <person name="Johnson J."/>
            <person name="Berlin A."/>
            <person name="Gnerre S."/>
            <person name="Jaffe D."/>
            <person name="MacCallum I."/>
            <person name="Young S."/>
            <person name="Walker B.J."/>
            <person name="Lander E."/>
            <person name="Lindblad-Toh K."/>
        </authorList>
    </citation>
    <scope>NUCLEOTIDE SEQUENCE [LARGE SCALE GENOMIC DNA]</scope>
    <source>
        <strain evidence="12">Wild caught</strain>
    </source>
</reference>